<sequence length="204" mass="22917">MLTGSMDTSSAIIEWHSQSFSDTPRVLRKLQQGFMRVVGGDRMVEESDLRNVGCLDIVIKETLRLHPVAPLLGPHEATEDCTIEDFDVPKGCGIIINAWAIGRDPTVWNNAEEFYPERFAGSNVDVKGLHFQLIPFGSGSRSCPWMHLGLMVFRLVLAQLVHCFDWELPNGMSPSDLVMSEKFSIVVPRAHHLLALPSYRLHHI</sequence>
<dbReference type="GO" id="GO:0016020">
    <property type="term" value="C:membrane"/>
    <property type="evidence" value="ECO:0007669"/>
    <property type="project" value="UniProtKB-SubCell"/>
</dbReference>
<dbReference type="PANTHER" id="PTHR47943:SF2">
    <property type="entry name" value="CYTOCHROME P450"/>
    <property type="match status" value="1"/>
</dbReference>
<evidence type="ECO:0000256" key="10">
    <source>
        <dbReference type="PIRSR" id="PIRSR602401-1"/>
    </source>
</evidence>
<reference evidence="11 12" key="1">
    <citation type="journal article" date="2019" name="Nat. Plants">
        <title>Stout camphor tree genome fills gaps in understanding of flowering plant genome evolution.</title>
        <authorList>
            <person name="Chaw S.M."/>
            <person name="Liu Y.C."/>
            <person name="Wu Y.W."/>
            <person name="Wang H.Y."/>
            <person name="Lin C.I."/>
            <person name="Wu C.S."/>
            <person name="Ke H.M."/>
            <person name="Chang L.Y."/>
            <person name="Hsu C.Y."/>
            <person name="Yang H.T."/>
            <person name="Sudianto E."/>
            <person name="Hsu M.H."/>
            <person name="Wu K.P."/>
            <person name="Wang L.N."/>
            <person name="Leebens-Mack J.H."/>
            <person name="Tsai I.J."/>
        </authorList>
    </citation>
    <scope>NUCLEOTIDE SEQUENCE [LARGE SCALE GENOMIC DNA]</scope>
    <source>
        <strain evidence="12">cv. Chaw 1501</strain>
        <tissue evidence="11">Young leaves</tissue>
    </source>
</reference>
<dbReference type="SUPFAM" id="SSF48264">
    <property type="entry name" value="Cytochrome P450"/>
    <property type="match status" value="1"/>
</dbReference>
<comment type="subcellular location">
    <subcellularLocation>
        <location evidence="2">Membrane</location>
    </subcellularLocation>
</comment>
<keyword evidence="4 10" id="KW-0349">Heme</keyword>
<evidence type="ECO:0000313" key="11">
    <source>
        <dbReference type="EMBL" id="RWR83938.1"/>
    </source>
</evidence>
<gene>
    <name evidence="11" type="ORF">CKAN_01271900</name>
</gene>
<evidence type="ECO:0000256" key="1">
    <source>
        <dbReference type="ARBA" id="ARBA00001971"/>
    </source>
</evidence>
<dbReference type="Proteomes" id="UP000283530">
    <property type="component" value="Unassembled WGS sequence"/>
</dbReference>
<evidence type="ECO:0000256" key="8">
    <source>
        <dbReference type="ARBA" id="ARBA00023033"/>
    </source>
</evidence>
<dbReference type="InterPro" id="IPR002401">
    <property type="entry name" value="Cyt_P450_E_grp-I"/>
</dbReference>
<dbReference type="GO" id="GO:0005506">
    <property type="term" value="F:iron ion binding"/>
    <property type="evidence" value="ECO:0007669"/>
    <property type="project" value="InterPro"/>
</dbReference>
<keyword evidence="5 10" id="KW-0479">Metal-binding</keyword>
<dbReference type="EMBL" id="QPKB01000004">
    <property type="protein sequence ID" value="RWR83938.1"/>
    <property type="molecule type" value="Genomic_DNA"/>
</dbReference>
<dbReference type="InterPro" id="IPR001128">
    <property type="entry name" value="Cyt_P450"/>
</dbReference>
<evidence type="ECO:0000256" key="4">
    <source>
        <dbReference type="ARBA" id="ARBA00022617"/>
    </source>
</evidence>
<dbReference type="GO" id="GO:0020037">
    <property type="term" value="F:heme binding"/>
    <property type="evidence" value="ECO:0007669"/>
    <property type="project" value="InterPro"/>
</dbReference>
<evidence type="ECO:0000256" key="6">
    <source>
        <dbReference type="ARBA" id="ARBA00023002"/>
    </source>
</evidence>
<proteinExistence type="inferred from homology"/>
<evidence type="ECO:0000256" key="5">
    <source>
        <dbReference type="ARBA" id="ARBA00022723"/>
    </source>
</evidence>
<feature type="binding site" description="axial binding residue" evidence="10">
    <location>
        <position position="143"/>
    </location>
    <ligand>
        <name>heme</name>
        <dbReference type="ChEBI" id="CHEBI:30413"/>
    </ligand>
    <ligandPart>
        <name>Fe</name>
        <dbReference type="ChEBI" id="CHEBI:18248"/>
    </ligandPart>
</feature>
<evidence type="ECO:0000313" key="12">
    <source>
        <dbReference type="Proteomes" id="UP000283530"/>
    </source>
</evidence>
<dbReference type="GO" id="GO:0004497">
    <property type="term" value="F:monooxygenase activity"/>
    <property type="evidence" value="ECO:0007669"/>
    <property type="project" value="UniProtKB-KW"/>
</dbReference>
<dbReference type="PRINTS" id="PR00385">
    <property type="entry name" value="P450"/>
</dbReference>
<keyword evidence="7 10" id="KW-0408">Iron</keyword>
<evidence type="ECO:0000256" key="3">
    <source>
        <dbReference type="ARBA" id="ARBA00010617"/>
    </source>
</evidence>
<keyword evidence="8" id="KW-0503">Monooxygenase</keyword>
<dbReference type="PRINTS" id="PR00463">
    <property type="entry name" value="EP450I"/>
</dbReference>
<name>A0A443NZG8_9MAGN</name>
<comment type="caution">
    <text evidence="11">The sequence shown here is derived from an EMBL/GenBank/DDBJ whole genome shotgun (WGS) entry which is preliminary data.</text>
</comment>
<dbReference type="PANTHER" id="PTHR47943">
    <property type="entry name" value="CYTOCHROME P450 93A3-LIKE"/>
    <property type="match status" value="1"/>
</dbReference>
<comment type="cofactor">
    <cofactor evidence="1 10">
        <name>heme</name>
        <dbReference type="ChEBI" id="CHEBI:30413"/>
    </cofactor>
</comment>
<keyword evidence="6" id="KW-0560">Oxidoreductase</keyword>
<accession>A0A443NZG8</accession>
<dbReference type="Pfam" id="PF00067">
    <property type="entry name" value="p450"/>
    <property type="match status" value="1"/>
</dbReference>
<evidence type="ECO:0000256" key="9">
    <source>
        <dbReference type="ARBA" id="ARBA00023136"/>
    </source>
</evidence>
<dbReference type="InterPro" id="IPR036396">
    <property type="entry name" value="Cyt_P450_sf"/>
</dbReference>
<dbReference type="Gene3D" id="1.10.630.10">
    <property type="entry name" value="Cytochrome P450"/>
    <property type="match status" value="1"/>
</dbReference>
<dbReference type="FunFam" id="1.10.630.10:FF:000126">
    <property type="entry name" value="Predicted protein"/>
    <property type="match status" value="1"/>
</dbReference>
<comment type="similarity">
    <text evidence="3">Belongs to the cytochrome P450 family.</text>
</comment>
<keyword evidence="9" id="KW-0472">Membrane</keyword>
<organism evidence="11 12">
    <name type="scientific">Cinnamomum micranthum f. kanehirae</name>
    <dbReference type="NCBI Taxonomy" id="337451"/>
    <lineage>
        <taxon>Eukaryota</taxon>
        <taxon>Viridiplantae</taxon>
        <taxon>Streptophyta</taxon>
        <taxon>Embryophyta</taxon>
        <taxon>Tracheophyta</taxon>
        <taxon>Spermatophyta</taxon>
        <taxon>Magnoliopsida</taxon>
        <taxon>Magnoliidae</taxon>
        <taxon>Laurales</taxon>
        <taxon>Lauraceae</taxon>
        <taxon>Cinnamomum</taxon>
    </lineage>
</organism>
<dbReference type="OrthoDB" id="2789670at2759"/>
<dbReference type="GO" id="GO:0016705">
    <property type="term" value="F:oxidoreductase activity, acting on paired donors, with incorporation or reduction of molecular oxygen"/>
    <property type="evidence" value="ECO:0007669"/>
    <property type="project" value="InterPro"/>
</dbReference>
<protein>
    <submittedName>
        <fullName evidence="11">Cytochrome P450 CYP736A12-like protein</fullName>
    </submittedName>
</protein>
<evidence type="ECO:0000256" key="2">
    <source>
        <dbReference type="ARBA" id="ARBA00004370"/>
    </source>
</evidence>
<dbReference type="STRING" id="337451.A0A443NZG8"/>
<keyword evidence="12" id="KW-1185">Reference proteome</keyword>
<dbReference type="AlphaFoldDB" id="A0A443NZG8"/>
<evidence type="ECO:0000256" key="7">
    <source>
        <dbReference type="ARBA" id="ARBA00023004"/>
    </source>
</evidence>